<evidence type="ECO:0000313" key="1">
    <source>
        <dbReference type="EMBL" id="GBO19848.1"/>
    </source>
</evidence>
<dbReference type="Proteomes" id="UP000499080">
    <property type="component" value="Unassembled WGS sequence"/>
</dbReference>
<name>A0A4Y2V5L0_ARAVE</name>
<keyword evidence="2" id="KW-1185">Reference proteome</keyword>
<dbReference type="EMBL" id="BGPR01043275">
    <property type="protein sequence ID" value="GBO19848.1"/>
    <property type="molecule type" value="Genomic_DNA"/>
</dbReference>
<proteinExistence type="predicted"/>
<comment type="caution">
    <text evidence="1">The sequence shown here is derived from an EMBL/GenBank/DDBJ whole genome shotgun (WGS) entry which is preliminary data.</text>
</comment>
<protein>
    <submittedName>
        <fullName evidence="1">Uncharacterized protein</fullName>
    </submittedName>
</protein>
<sequence length="114" mass="11936">MLGNYHYHVGLPSNILGVLSPDCLTTLSSGAAAKGNLGGSSSGRLMSNIFGLSERNLSSASDTQPSWGQVMGLGPDDDVMASKSGHCGVGWRFFDKHLLFSIYAPVSGNRSSVM</sequence>
<reference evidence="1 2" key="1">
    <citation type="journal article" date="2019" name="Sci. Rep.">
        <title>Orb-weaving spider Araneus ventricosus genome elucidates the spidroin gene catalogue.</title>
        <authorList>
            <person name="Kono N."/>
            <person name="Nakamura H."/>
            <person name="Ohtoshi R."/>
            <person name="Moran D.A.P."/>
            <person name="Shinohara A."/>
            <person name="Yoshida Y."/>
            <person name="Fujiwara M."/>
            <person name="Mori M."/>
            <person name="Tomita M."/>
            <person name="Arakawa K."/>
        </authorList>
    </citation>
    <scope>NUCLEOTIDE SEQUENCE [LARGE SCALE GENOMIC DNA]</scope>
</reference>
<dbReference type="AlphaFoldDB" id="A0A4Y2V5L0"/>
<organism evidence="1 2">
    <name type="scientific">Araneus ventricosus</name>
    <name type="common">Orbweaver spider</name>
    <name type="synonym">Epeira ventricosa</name>
    <dbReference type="NCBI Taxonomy" id="182803"/>
    <lineage>
        <taxon>Eukaryota</taxon>
        <taxon>Metazoa</taxon>
        <taxon>Ecdysozoa</taxon>
        <taxon>Arthropoda</taxon>
        <taxon>Chelicerata</taxon>
        <taxon>Arachnida</taxon>
        <taxon>Araneae</taxon>
        <taxon>Araneomorphae</taxon>
        <taxon>Entelegynae</taxon>
        <taxon>Araneoidea</taxon>
        <taxon>Araneidae</taxon>
        <taxon>Araneus</taxon>
    </lineage>
</organism>
<evidence type="ECO:0000313" key="2">
    <source>
        <dbReference type="Proteomes" id="UP000499080"/>
    </source>
</evidence>
<accession>A0A4Y2V5L0</accession>
<gene>
    <name evidence="1" type="ORF">AVEN_99812_1</name>
</gene>